<dbReference type="SUPFAM" id="SSF51182">
    <property type="entry name" value="RmlC-like cupins"/>
    <property type="match status" value="1"/>
</dbReference>
<sequence>MTKTKSTSAASVRLDEHVDEIVSSIGPKVKKLRQEQRLSLQQLAVKAEVSAAAIHKIERNDMVPTITTLLKVAKALDRPVTYFVEQDEGQPEPVAFTPASDRPALFTPHVGLTLAGVSGPYAPFRSAAALATVDPGANSGDKPLVHAGEELVFTLEGSLIFEIAGTRHEVGTGDALHFMGDQPHHWVNEGDRAARALWVALRDS</sequence>
<dbReference type="InterPro" id="IPR011051">
    <property type="entry name" value="RmlC_Cupin_sf"/>
</dbReference>
<evidence type="ECO:0000256" key="1">
    <source>
        <dbReference type="ARBA" id="ARBA00023125"/>
    </source>
</evidence>
<dbReference type="CDD" id="cd02209">
    <property type="entry name" value="cupin_XRE_C"/>
    <property type="match status" value="1"/>
</dbReference>
<dbReference type="InterPro" id="IPR013096">
    <property type="entry name" value="Cupin_2"/>
</dbReference>
<dbReference type="GO" id="GO:0003677">
    <property type="term" value="F:DNA binding"/>
    <property type="evidence" value="ECO:0007669"/>
    <property type="project" value="UniProtKB-KW"/>
</dbReference>
<dbReference type="InterPro" id="IPR014710">
    <property type="entry name" value="RmlC-like_jellyroll"/>
</dbReference>
<evidence type="ECO:0000313" key="3">
    <source>
        <dbReference type="EMBL" id="RYP84461.1"/>
    </source>
</evidence>
<evidence type="ECO:0000313" key="4">
    <source>
        <dbReference type="Proteomes" id="UP000295198"/>
    </source>
</evidence>
<dbReference type="PANTHER" id="PTHR46797:SF1">
    <property type="entry name" value="METHYLPHOSPHONATE SYNTHASE"/>
    <property type="match status" value="1"/>
</dbReference>
<feature type="domain" description="HTH cro/C1-type" evidence="2">
    <location>
        <begin position="29"/>
        <end position="83"/>
    </location>
</feature>
<gene>
    <name evidence="3" type="ORF">EKO23_15690</name>
</gene>
<dbReference type="SMART" id="SM00530">
    <property type="entry name" value="HTH_XRE"/>
    <property type="match status" value="1"/>
</dbReference>
<dbReference type="InterPro" id="IPR001387">
    <property type="entry name" value="Cro/C1-type_HTH"/>
</dbReference>
<dbReference type="OrthoDB" id="73827at2"/>
<keyword evidence="4" id="KW-1185">Reference proteome</keyword>
<dbReference type="CDD" id="cd00093">
    <property type="entry name" value="HTH_XRE"/>
    <property type="match status" value="1"/>
</dbReference>
<dbReference type="Gene3D" id="2.60.120.10">
    <property type="entry name" value="Jelly Rolls"/>
    <property type="match status" value="1"/>
</dbReference>
<dbReference type="AlphaFoldDB" id="A0A4Q4ZB11"/>
<dbReference type="InterPro" id="IPR010982">
    <property type="entry name" value="Lambda_DNA-bd_dom_sf"/>
</dbReference>
<dbReference type="GO" id="GO:0003700">
    <property type="term" value="F:DNA-binding transcription factor activity"/>
    <property type="evidence" value="ECO:0007669"/>
    <property type="project" value="TreeGrafter"/>
</dbReference>
<dbReference type="PANTHER" id="PTHR46797">
    <property type="entry name" value="HTH-TYPE TRANSCRIPTIONAL REGULATOR"/>
    <property type="match status" value="1"/>
</dbReference>
<organism evidence="3 4">
    <name type="scientific">Nocardioides guangzhouensis</name>
    <dbReference type="NCBI Taxonomy" id="2497878"/>
    <lineage>
        <taxon>Bacteria</taxon>
        <taxon>Bacillati</taxon>
        <taxon>Actinomycetota</taxon>
        <taxon>Actinomycetes</taxon>
        <taxon>Propionibacteriales</taxon>
        <taxon>Nocardioidaceae</taxon>
        <taxon>Nocardioides</taxon>
    </lineage>
</organism>
<dbReference type="Gene3D" id="1.10.260.40">
    <property type="entry name" value="lambda repressor-like DNA-binding domains"/>
    <property type="match status" value="1"/>
</dbReference>
<name>A0A4Q4ZB11_9ACTN</name>
<evidence type="ECO:0000259" key="2">
    <source>
        <dbReference type="PROSITE" id="PS50943"/>
    </source>
</evidence>
<keyword evidence="1" id="KW-0238">DNA-binding</keyword>
<dbReference type="Proteomes" id="UP000295198">
    <property type="component" value="Unassembled WGS sequence"/>
</dbReference>
<dbReference type="SUPFAM" id="SSF47413">
    <property type="entry name" value="lambda repressor-like DNA-binding domains"/>
    <property type="match status" value="1"/>
</dbReference>
<dbReference type="EMBL" id="SDKM01000023">
    <property type="protein sequence ID" value="RYP84461.1"/>
    <property type="molecule type" value="Genomic_DNA"/>
</dbReference>
<accession>A0A4Q4ZB11</accession>
<dbReference type="InterPro" id="IPR050807">
    <property type="entry name" value="TransReg_Diox_bact_type"/>
</dbReference>
<protein>
    <submittedName>
        <fullName evidence="3">Cupin domain-containing protein</fullName>
    </submittedName>
</protein>
<comment type="caution">
    <text evidence="3">The sequence shown here is derived from an EMBL/GenBank/DDBJ whole genome shotgun (WGS) entry which is preliminary data.</text>
</comment>
<proteinExistence type="predicted"/>
<dbReference type="Pfam" id="PF07883">
    <property type="entry name" value="Cupin_2"/>
    <property type="match status" value="1"/>
</dbReference>
<reference evidence="3 4" key="1">
    <citation type="submission" date="2019-01" db="EMBL/GenBank/DDBJ databases">
        <title>Nocardioides guangzhouensis sp. nov., an actinobacterium isolated from soil.</title>
        <authorList>
            <person name="Fu Y."/>
            <person name="Cai Y."/>
            <person name="Lin Z."/>
            <person name="Chen P."/>
        </authorList>
    </citation>
    <scope>NUCLEOTIDE SEQUENCE [LARGE SCALE GENOMIC DNA]</scope>
    <source>
        <strain evidence="3 4">130</strain>
    </source>
</reference>
<dbReference type="GO" id="GO:0005829">
    <property type="term" value="C:cytosol"/>
    <property type="evidence" value="ECO:0007669"/>
    <property type="project" value="TreeGrafter"/>
</dbReference>
<dbReference type="RefSeq" id="WP_134718952.1">
    <property type="nucleotide sequence ID" value="NZ_SDKM01000023.1"/>
</dbReference>
<dbReference type="Pfam" id="PF01381">
    <property type="entry name" value="HTH_3"/>
    <property type="match status" value="1"/>
</dbReference>
<dbReference type="PROSITE" id="PS50943">
    <property type="entry name" value="HTH_CROC1"/>
    <property type="match status" value="1"/>
</dbReference>